<dbReference type="EMBL" id="CQPA01000129">
    <property type="protein sequence ID" value="CNV35127.1"/>
    <property type="molecule type" value="Genomic_DNA"/>
</dbReference>
<evidence type="ECO:0000313" key="2">
    <source>
        <dbReference type="EMBL" id="CNT82288.1"/>
    </source>
</evidence>
<evidence type="ECO:0000313" key="4">
    <source>
        <dbReference type="Proteomes" id="UP000041314"/>
    </source>
</evidence>
<evidence type="ECO:0000256" key="1">
    <source>
        <dbReference type="SAM" id="MobiDB-lite"/>
    </source>
</evidence>
<dbReference type="AlphaFoldDB" id="A0A655BX78"/>
<protein>
    <submittedName>
        <fullName evidence="2">Uncharacterized protein</fullName>
    </submittedName>
</protein>
<dbReference type="Proteomes" id="UP000041314">
    <property type="component" value="Unassembled WGS sequence"/>
</dbReference>
<name>A0A655BX78_SALET</name>
<sequence length="72" mass="8486">MSGRNWHTGVAGKTDRDCRRHLRRHSLRIRHAFFTNFLADSGRHATPADHRTNTQRQRHCHNDPHRRILNGA</sequence>
<dbReference type="Proteomes" id="UP000042394">
    <property type="component" value="Unassembled WGS sequence"/>
</dbReference>
<gene>
    <name evidence="3" type="ORF">ERS008198_05141</name>
    <name evidence="2" type="ORF">ERS008207_01065</name>
</gene>
<evidence type="ECO:0000313" key="3">
    <source>
        <dbReference type="EMBL" id="CNV35127.1"/>
    </source>
</evidence>
<dbReference type="EMBL" id="CQPD01000008">
    <property type="protein sequence ID" value="CNT82288.1"/>
    <property type="molecule type" value="Genomic_DNA"/>
</dbReference>
<evidence type="ECO:0000313" key="5">
    <source>
        <dbReference type="Proteomes" id="UP000042394"/>
    </source>
</evidence>
<organism evidence="2 5">
    <name type="scientific">Salmonella enterica subsp. enterica serovar Bovismorbificans</name>
    <dbReference type="NCBI Taxonomy" id="58097"/>
    <lineage>
        <taxon>Bacteria</taxon>
        <taxon>Pseudomonadati</taxon>
        <taxon>Pseudomonadota</taxon>
        <taxon>Gammaproteobacteria</taxon>
        <taxon>Enterobacterales</taxon>
        <taxon>Enterobacteriaceae</taxon>
        <taxon>Salmonella</taxon>
    </lineage>
</organism>
<proteinExistence type="predicted"/>
<feature type="region of interest" description="Disordered" evidence="1">
    <location>
        <begin position="42"/>
        <end position="72"/>
    </location>
</feature>
<accession>A0A655BX78</accession>
<feature type="compositionally biased region" description="Basic and acidic residues" evidence="1">
    <location>
        <begin position="42"/>
        <end position="52"/>
    </location>
</feature>
<reference evidence="4 5" key="1">
    <citation type="submission" date="2015-03" db="EMBL/GenBank/DDBJ databases">
        <authorList>
            <consortium name="Pathogen Informatics"/>
        </authorList>
    </citation>
    <scope>NUCLEOTIDE SEQUENCE [LARGE SCALE GENOMIC DNA]</scope>
    <source>
        <strain evidence="3 4">A1104</strain>
        <strain evidence="2 5">D4891</strain>
    </source>
</reference>